<accession>A0ABP0N5B4</accession>
<keyword evidence="3" id="KW-1185">Reference proteome</keyword>
<comment type="caution">
    <text evidence="2">The sequence shown here is derived from an EMBL/GenBank/DDBJ whole genome shotgun (WGS) entry which is preliminary data.</text>
</comment>
<organism evidence="2 3">
    <name type="scientific">Durusdinium trenchii</name>
    <dbReference type="NCBI Taxonomy" id="1381693"/>
    <lineage>
        <taxon>Eukaryota</taxon>
        <taxon>Sar</taxon>
        <taxon>Alveolata</taxon>
        <taxon>Dinophyceae</taxon>
        <taxon>Suessiales</taxon>
        <taxon>Symbiodiniaceae</taxon>
        <taxon>Durusdinium</taxon>
    </lineage>
</organism>
<protein>
    <submittedName>
        <fullName evidence="2">Uncharacterized protein</fullName>
    </submittedName>
</protein>
<evidence type="ECO:0000313" key="3">
    <source>
        <dbReference type="Proteomes" id="UP001642464"/>
    </source>
</evidence>
<evidence type="ECO:0000256" key="1">
    <source>
        <dbReference type="SAM" id="MobiDB-lite"/>
    </source>
</evidence>
<dbReference type="Gene3D" id="1.10.287.1150">
    <property type="entry name" value="TPP helical domain"/>
    <property type="match status" value="1"/>
</dbReference>
<proteinExistence type="predicted"/>
<gene>
    <name evidence="2" type="ORF">SCF082_LOCUS31213</name>
</gene>
<evidence type="ECO:0000313" key="2">
    <source>
        <dbReference type="EMBL" id="CAK9058628.1"/>
    </source>
</evidence>
<dbReference type="Proteomes" id="UP001642464">
    <property type="component" value="Unassembled WGS sequence"/>
</dbReference>
<feature type="region of interest" description="Disordered" evidence="1">
    <location>
        <begin position="54"/>
        <end position="95"/>
    </location>
</feature>
<sequence>LLFRHLRFKADALDISEKVWEDWLKDWHASVRVFHLAAALRNRGHLAATLDPLRGKQSRQLSPKEPVHWRIGGKHGQKIPSIDVNRCLGPTPGEH</sequence>
<reference evidence="2 3" key="1">
    <citation type="submission" date="2024-02" db="EMBL/GenBank/DDBJ databases">
        <authorList>
            <person name="Chen Y."/>
            <person name="Shah S."/>
            <person name="Dougan E. K."/>
            <person name="Thang M."/>
            <person name="Chan C."/>
        </authorList>
    </citation>
    <scope>NUCLEOTIDE SEQUENCE [LARGE SCALE GENOMIC DNA]</scope>
</reference>
<feature type="non-terminal residue" evidence="2">
    <location>
        <position position="1"/>
    </location>
</feature>
<name>A0ABP0N5B4_9DINO</name>
<dbReference type="EMBL" id="CAXAMM010026302">
    <property type="protein sequence ID" value="CAK9058628.1"/>
    <property type="molecule type" value="Genomic_DNA"/>
</dbReference>